<accession>A0ABT0CEI8</accession>
<evidence type="ECO:0000313" key="2">
    <source>
        <dbReference type="Proteomes" id="UP000830835"/>
    </source>
</evidence>
<dbReference type="InterPro" id="IPR021920">
    <property type="entry name" value="DUF3531"/>
</dbReference>
<evidence type="ECO:0000313" key="1">
    <source>
        <dbReference type="EMBL" id="MCJ2544202.1"/>
    </source>
</evidence>
<dbReference type="EMBL" id="JAFIRA010000051">
    <property type="protein sequence ID" value="MCJ2544202.1"/>
    <property type="molecule type" value="Genomic_DNA"/>
</dbReference>
<gene>
    <name evidence="1" type="ORF">JX360_15040</name>
</gene>
<protein>
    <submittedName>
        <fullName evidence="1">DUF3531 family protein</fullName>
    </submittedName>
</protein>
<dbReference type="RefSeq" id="WP_244352527.1">
    <property type="nucleotide sequence ID" value="NZ_JAFIRA010000051.1"/>
</dbReference>
<dbReference type="PANTHER" id="PTHR46737">
    <property type="entry name" value="OS02G0827600 PROTEIN"/>
    <property type="match status" value="1"/>
</dbReference>
<keyword evidence="2" id="KW-1185">Reference proteome</keyword>
<dbReference type="PANTHER" id="PTHR46737:SF2">
    <property type="entry name" value="OS02G0827600 PROTEIN"/>
    <property type="match status" value="1"/>
</dbReference>
<proteinExistence type="predicted"/>
<comment type="caution">
    <text evidence="1">The sequence shown here is derived from an EMBL/GenBank/DDBJ whole genome shotgun (WGS) entry which is preliminary data.</text>
</comment>
<dbReference type="Pfam" id="PF12049">
    <property type="entry name" value="DUF3531"/>
    <property type="match status" value="1"/>
</dbReference>
<organism evidence="1 2">
    <name type="scientific">Thermostichus vulcanus str. 'Rupite'</name>
    <dbReference type="NCBI Taxonomy" id="2813851"/>
    <lineage>
        <taxon>Bacteria</taxon>
        <taxon>Bacillati</taxon>
        <taxon>Cyanobacteriota</taxon>
        <taxon>Cyanophyceae</taxon>
        <taxon>Thermostichales</taxon>
        <taxon>Thermostichaceae</taxon>
        <taxon>Thermostichus</taxon>
    </lineage>
</organism>
<name>A0ABT0CEI8_THEVL</name>
<reference evidence="1" key="1">
    <citation type="submission" date="2021-02" db="EMBL/GenBank/DDBJ databases">
        <title>The CRISPR/cas machinery reduction and long-range gene transfer in the hot spring cyanobacterium Synechococcus.</title>
        <authorList>
            <person name="Dvorak P."/>
            <person name="Jahodarova E."/>
            <person name="Hasler P."/>
            <person name="Poulickova A."/>
        </authorList>
    </citation>
    <scope>NUCLEOTIDE SEQUENCE</scope>
    <source>
        <strain evidence="1">Rupite</strain>
    </source>
</reference>
<dbReference type="Proteomes" id="UP000830835">
    <property type="component" value="Unassembled WGS sequence"/>
</dbReference>
<sequence length="161" mass="18594">MQVEFRECDPANLWIWFEFTDPPVKAELEYLNEVLESWYVLGKLGGFNAESLIAQETDGELSYLEYPDESDPLPSLMHNMGSLEEQENWARCWFDLGTADALALDVLINALRTLSREYINLIRVIIGGQNEDWPTVDLEEADRYEHNGYVQDHFGEEGDLE</sequence>